<comment type="subcellular location">
    <subcellularLocation>
        <location evidence="1">Membrane</location>
        <topology evidence="1">Multi-pass membrane protein</topology>
    </subcellularLocation>
</comment>
<evidence type="ECO:0000313" key="7">
    <source>
        <dbReference type="EMBL" id="EKE43514.1"/>
    </source>
</evidence>
<feature type="transmembrane region" description="Helical" evidence="5">
    <location>
        <begin position="104"/>
        <end position="122"/>
    </location>
</feature>
<evidence type="ECO:0000313" key="8">
    <source>
        <dbReference type="Proteomes" id="UP000006765"/>
    </source>
</evidence>
<dbReference type="Proteomes" id="UP000006765">
    <property type="component" value="Unassembled WGS sequence"/>
</dbReference>
<feature type="transmembrane region" description="Helical" evidence="5">
    <location>
        <begin position="129"/>
        <end position="152"/>
    </location>
</feature>
<feature type="transmembrane region" description="Helical" evidence="5">
    <location>
        <begin position="39"/>
        <end position="59"/>
    </location>
</feature>
<name>K2HKR8_9RHOB</name>
<evidence type="ECO:0000256" key="4">
    <source>
        <dbReference type="ARBA" id="ARBA00023136"/>
    </source>
</evidence>
<dbReference type="EMBL" id="AMGO01000052">
    <property type="protein sequence ID" value="EKE43514.1"/>
    <property type="molecule type" value="Genomic_DNA"/>
</dbReference>
<keyword evidence="3 5" id="KW-1133">Transmembrane helix</keyword>
<accession>K2HKR8</accession>
<organism evidence="7 8">
    <name type="scientific">Oceaniovalibus guishaninsula JLT2003</name>
    <dbReference type="NCBI Taxonomy" id="1231392"/>
    <lineage>
        <taxon>Bacteria</taxon>
        <taxon>Pseudomonadati</taxon>
        <taxon>Pseudomonadota</taxon>
        <taxon>Alphaproteobacteria</taxon>
        <taxon>Rhodobacterales</taxon>
        <taxon>Roseobacteraceae</taxon>
        <taxon>Oceaniovalibus</taxon>
    </lineage>
</organism>
<dbReference type="OrthoDB" id="7688451at2"/>
<sequence length="196" mass="20831">MSLLSLNLLLPMALASIRQPREAFGRLLRLDLPAGVLWQALLLVVVISVLMAEATALLVRPDPAPDNAIVVPVPFVFGAIQFAVLALTVLAIDRIGRAMGGSGTLPGALLAVVWLQFVMICLQVVQSLVIILIPPLGGLIVMGGLVLFLYLLTNFIAELHGFTSRGRVFGMIVFVLIGVALALSFLLTLLGVTVSR</sequence>
<dbReference type="Pfam" id="PF04893">
    <property type="entry name" value="Yip1"/>
    <property type="match status" value="1"/>
</dbReference>
<dbReference type="eggNOG" id="ENOG5032RKM">
    <property type="taxonomic scope" value="Bacteria"/>
</dbReference>
<dbReference type="AlphaFoldDB" id="K2HKR8"/>
<dbReference type="STRING" id="1231392.OCGS_2246"/>
<protein>
    <recommendedName>
        <fullName evidence="6">Yip1 domain-containing protein</fullName>
    </recommendedName>
</protein>
<feature type="transmembrane region" description="Helical" evidence="5">
    <location>
        <begin position="71"/>
        <end position="92"/>
    </location>
</feature>
<reference evidence="7 8" key="1">
    <citation type="journal article" date="2012" name="J. Bacteriol.">
        <title>Draft Genome Sequence of Oceaniovalibus guishaninsula JLT2003T.</title>
        <authorList>
            <person name="Tang K."/>
            <person name="Liu K."/>
            <person name="Jiao N."/>
        </authorList>
    </citation>
    <scope>NUCLEOTIDE SEQUENCE [LARGE SCALE GENOMIC DNA]</scope>
    <source>
        <strain evidence="7 8">JLT2003</strain>
    </source>
</reference>
<evidence type="ECO:0000256" key="2">
    <source>
        <dbReference type="ARBA" id="ARBA00022692"/>
    </source>
</evidence>
<dbReference type="GO" id="GO:0016020">
    <property type="term" value="C:membrane"/>
    <property type="evidence" value="ECO:0007669"/>
    <property type="project" value="UniProtKB-SubCell"/>
</dbReference>
<dbReference type="InterPro" id="IPR006977">
    <property type="entry name" value="Yip1_dom"/>
</dbReference>
<evidence type="ECO:0000256" key="3">
    <source>
        <dbReference type="ARBA" id="ARBA00022989"/>
    </source>
</evidence>
<keyword evidence="8" id="KW-1185">Reference proteome</keyword>
<comment type="caution">
    <text evidence="7">The sequence shown here is derived from an EMBL/GenBank/DDBJ whole genome shotgun (WGS) entry which is preliminary data.</text>
</comment>
<keyword evidence="2 5" id="KW-0812">Transmembrane</keyword>
<proteinExistence type="predicted"/>
<evidence type="ECO:0000256" key="1">
    <source>
        <dbReference type="ARBA" id="ARBA00004141"/>
    </source>
</evidence>
<evidence type="ECO:0000259" key="6">
    <source>
        <dbReference type="Pfam" id="PF04893"/>
    </source>
</evidence>
<feature type="transmembrane region" description="Helical" evidence="5">
    <location>
        <begin position="172"/>
        <end position="194"/>
    </location>
</feature>
<gene>
    <name evidence="7" type="ORF">OCGS_2246</name>
</gene>
<evidence type="ECO:0000256" key="5">
    <source>
        <dbReference type="SAM" id="Phobius"/>
    </source>
</evidence>
<feature type="domain" description="Yip1" evidence="6">
    <location>
        <begin position="16"/>
        <end position="182"/>
    </location>
</feature>
<keyword evidence="4 5" id="KW-0472">Membrane</keyword>
<dbReference type="RefSeq" id="WP_007427398.1">
    <property type="nucleotide sequence ID" value="NZ_AMGO01000052.1"/>
</dbReference>